<name>A0A8A2VG66_9EURY</name>
<keyword evidence="4" id="KW-1185">Reference proteome</keyword>
<dbReference type="Pfam" id="PF00092">
    <property type="entry name" value="VWA"/>
    <property type="match status" value="1"/>
</dbReference>
<sequence length="930" mass="101041">MTIDGGESRSVNLSASPLAGGTASGVTLIELDSTLDDRTVTVSAASTRDPDRTVEGTLTLSVDEDEVARPRPDPDEYREVSVSDPESGATVDVGGDGLHEGDISVTNRTPDTDPEYRAGPVVHIENRRPIDRATVRIPLDAGIDPNDENLTVVKWDPHDNETWRPVETTIDADEGVAIAEVESFSYFSIFLSDSNEPDNRGLCYTSPGCDILTLKDEHLVTGGGDDGAGDPQQTDFVFVMDESGSMSGSPIYYSRLAAKRFVDALLDGDRAGLVGYDSNANLLQELTRDHDSLNASIESLSAGGGTHTEAGLRTGLQHLEANGMENRSQVMLLLSDGKSNYGSYPRRVAEDAADRGIQISTVGLGNSIDEDELRSIADSTGGDYYHVADEKDLPETFERVAENESEPILKDTSDDGIPDAVADANLYVPDPRGGGIVDMPLSINPDVRDTSGDGLPDNEQVDTDYTVYQDDGEWKLRATVDEYHARPSKADTDGDTLTDYEERRLWGTNPLRMDTSSDGFIDPIDPYPTEDSSPPEVRLSSADFTEGVLVAVDDKSAIESVEGNPYYDPPWPADSTWDSSQATTYDLDDELGDIEKWVYKNLGMVRDDDDYSIEFDTHWGTSPEKYYVNVTDEYDNEVSFLVEVDANGAELAKAGVVAGGTVSMPVDGPTAPASAVVGILTLVGSGTILIASEQGYFGSSSQVEEVPVDDIHQSTERTWETNDGTEIALPTGEIHEQSYYTDHVRGYGWEYIQETTSLTQTALGYAILTQDEVIYENGEIRYIIGGQIGSDEKVILSIIGGTVMAASHTPAYNDDCGATIDINQHDNPEHSLRDGKPIDEVSTLIEILENPTRIVDAGHKRYYILKLGTNRVVMLSTKLVSDAYQVLRTALTGNGPDNAFKTIDTAMDEIRDTHGDDYEIIHDPENGVEC</sequence>
<accession>A0A8A2VG66</accession>
<dbReference type="PANTHER" id="PTHR24020">
    <property type="entry name" value="COLLAGEN ALPHA"/>
    <property type="match status" value="1"/>
</dbReference>
<evidence type="ECO:0000313" key="3">
    <source>
        <dbReference type="EMBL" id="QSX00512.1"/>
    </source>
</evidence>
<dbReference type="InterPro" id="IPR050525">
    <property type="entry name" value="ECM_Assembly_Org"/>
</dbReference>
<feature type="compositionally biased region" description="Basic and acidic residues" evidence="1">
    <location>
        <begin position="67"/>
        <end position="81"/>
    </location>
</feature>
<dbReference type="CDD" id="cd00198">
    <property type="entry name" value="vWFA"/>
    <property type="match status" value="1"/>
</dbReference>
<feature type="region of interest" description="Disordered" evidence="1">
    <location>
        <begin position="42"/>
        <end position="116"/>
    </location>
</feature>
<evidence type="ECO:0000259" key="2">
    <source>
        <dbReference type="PROSITE" id="PS50234"/>
    </source>
</evidence>
<proteinExistence type="predicted"/>
<dbReference type="PROSITE" id="PS50234">
    <property type="entry name" value="VWFA"/>
    <property type="match status" value="1"/>
</dbReference>
<dbReference type="InterPro" id="IPR036465">
    <property type="entry name" value="vWFA_dom_sf"/>
</dbReference>
<protein>
    <submittedName>
        <fullName evidence="3">VWA domain-containing protein</fullName>
    </submittedName>
</protein>
<dbReference type="AlphaFoldDB" id="A0A8A2VG66"/>
<dbReference type="EMBL" id="CP071462">
    <property type="protein sequence ID" value="QSX00512.1"/>
    <property type="molecule type" value="Genomic_DNA"/>
</dbReference>
<dbReference type="SUPFAM" id="SSF53300">
    <property type="entry name" value="vWA-like"/>
    <property type="match status" value="1"/>
</dbReference>
<reference evidence="3 4" key="1">
    <citation type="submission" date="2021-03" db="EMBL/GenBank/DDBJ databases">
        <title>Haloterrigena longa sp. nov. and Haloterrigena limicola sp. nov., extremely halophilic archaea isolated from a salt lake.</title>
        <authorList>
            <person name="Henglin C."/>
        </authorList>
    </citation>
    <scope>NUCLEOTIDE SEQUENCE [LARGE SCALE GENOMIC DNA]</scope>
    <source>
        <strain evidence="3 4">KZCA68</strain>
    </source>
</reference>
<dbReference type="SMART" id="SM00327">
    <property type="entry name" value="VWA"/>
    <property type="match status" value="1"/>
</dbReference>
<feature type="region of interest" description="Disordered" evidence="1">
    <location>
        <begin position="509"/>
        <end position="537"/>
    </location>
</feature>
<dbReference type="InterPro" id="IPR002035">
    <property type="entry name" value="VWF_A"/>
</dbReference>
<evidence type="ECO:0000256" key="1">
    <source>
        <dbReference type="SAM" id="MobiDB-lite"/>
    </source>
</evidence>
<dbReference type="Proteomes" id="UP000663203">
    <property type="component" value="Chromosome"/>
</dbReference>
<feature type="domain" description="VWFA" evidence="2">
    <location>
        <begin position="235"/>
        <end position="400"/>
    </location>
</feature>
<gene>
    <name evidence="3" type="ORF">J0X25_06015</name>
</gene>
<dbReference type="Gene3D" id="3.40.50.410">
    <property type="entry name" value="von Willebrand factor, type A domain"/>
    <property type="match status" value="1"/>
</dbReference>
<dbReference type="KEGG" id="hakz:J0X25_06015"/>
<dbReference type="PANTHER" id="PTHR24020:SF20">
    <property type="entry name" value="PH DOMAIN-CONTAINING PROTEIN"/>
    <property type="match status" value="1"/>
</dbReference>
<evidence type="ECO:0000313" key="4">
    <source>
        <dbReference type="Proteomes" id="UP000663203"/>
    </source>
</evidence>
<feature type="region of interest" description="Disordered" evidence="1">
    <location>
        <begin position="1"/>
        <end position="22"/>
    </location>
</feature>
<organism evidence="3 4">
    <name type="scientific">Haloterrigena alkaliphila</name>
    <dbReference type="NCBI Taxonomy" id="2816475"/>
    <lineage>
        <taxon>Archaea</taxon>
        <taxon>Methanobacteriati</taxon>
        <taxon>Methanobacteriota</taxon>
        <taxon>Stenosarchaea group</taxon>
        <taxon>Halobacteria</taxon>
        <taxon>Halobacteriales</taxon>
        <taxon>Natrialbaceae</taxon>
        <taxon>Haloterrigena</taxon>
    </lineage>
</organism>